<keyword evidence="2" id="KW-1185">Reference proteome</keyword>
<dbReference type="HOGENOM" id="CLU_906429_0_0_1"/>
<reference evidence="1 2" key="1">
    <citation type="submission" date="2014-04" db="EMBL/GenBank/DDBJ databases">
        <authorList>
            <consortium name="DOE Joint Genome Institute"/>
            <person name="Kuo A."/>
            <person name="Kohler A."/>
            <person name="Jargeat P."/>
            <person name="Nagy L.G."/>
            <person name="Floudas D."/>
            <person name="Copeland A."/>
            <person name="Barry K.W."/>
            <person name="Cichocki N."/>
            <person name="Veneault-Fourrey C."/>
            <person name="LaButti K."/>
            <person name="Lindquist E.A."/>
            <person name="Lipzen A."/>
            <person name="Lundell T."/>
            <person name="Morin E."/>
            <person name="Murat C."/>
            <person name="Sun H."/>
            <person name="Tunlid A."/>
            <person name="Henrissat B."/>
            <person name="Grigoriev I.V."/>
            <person name="Hibbett D.S."/>
            <person name="Martin F."/>
            <person name="Nordberg H.P."/>
            <person name="Cantor M.N."/>
            <person name="Hua S.X."/>
        </authorList>
    </citation>
    <scope>NUCLEOTIDE SEQUENCE [LARGE SCALE GENOMIC DNA]</scope>
    <source>
        <strain evidence="1 2">Ve08.2h10</strain>
    </source>
</reference>
<organism evidence="1 2">
    <name type="scientific">Paxillus rubicundulus Ve08.2h10</name>
    <dbReference type="NCBI Taxonomy" id="930991"/>
    <lineage>
        <taxon>Eukaryota</taxon>
        <taxon>Fungi</taxon>
        <taxon>Dikarya</taxon>
        <taxon>Basidiomycota</taxon>
        <taxon>Agaricomycotina</taxon>
        <taxon>Agaricomycetes</taxon>
        <taxon>Agaricomycetidae</taxon>
        <taxon>Boletales</taxon>
        <taxon>Paxilineae</taxon>
        <taxon>Paxillaceae</taxon>
        <taxon>Paxillus</taxon>
    </lineage>
</organism>
<gene>
    <name evidence="1" type="ORF">PAXRUDRAFT_175688</name>
</gene>
<accession>A0A0D0DB79</accession>
<dbReference type="AlphaFoldDB" id="A0A0D0DB79"/>
<evidence type="ECO:0000313" key="2">
    <source>
        <dbReference type="Proteomes" id="UP000054538"/>
    </source>
</evidence>
<dbReference type="InParanoid" id="A0A0D0DB79"/>
<sequence length="307" mass="34921">MPTSSLHTILLALRKHDGLPWTSETWQAVTKIPGIPWKHDTDASDDSPVLNHPAWKVSAAKLVVTFADNLWTQDEVEQDRFMSARAADNHSQGRAAWRKFIKDSKVSMHVNELPTMEDAQVMDARLDLAFRLLGDEAFVPDSRALHKHVTKFINTLVTITWNRFRKVSLLKKIRAASNVLVKYSDQETLSTLETFKEQLEGLLAAAHKDPSNEAVKKLPKALLNALLQLASQEEINQITAMIHASLENMNMNSDKTVKLKLDNRIDLSDWTEGVEELHELTVDQLWEVLGLPDKKLPFFQEWTDEPM</sequence>
<dbReference type="OrthoDB" id="3270319at2759"/>
<name>A0A0D0DB79_9AGAM</name>
<dbReference type="Proteomes" id="UP000054538">
    <property type="component" value="Unassembled WGS sequence"/>
</dbReference>
<protein>
    <submittedName>
        <fullName evidence="1">Uncharacterized protein</fullName>
    </submittedName>
</protein>
<evidence type="ECO:0000313" key="1">
    <source>
        <dbReference type="EMBL" id="KIK74445.1"/>
    </source>
</evidence>
<dbReference type="EMBL" id="KN828852">
    <property type="protein sequence ID" value="KIK74445.1"/>
    <property type="molecule type" value="Genomic_DNA"/>
</dbReference>
<proteinExistence type="predicted"/>
<dbReference type="STRING" id="930991.A0A0D0DB79"/>
<reference evidence="2" key="2">
    <citation type="submission" date="2015-01" db="EMBL/GenBank/DDBJ databases">
        <title>Evolutionary Origins and Diversification of the Mycorrhizal Mutualists.</title>
        <authorList>
            <consortium name="DOE Joint Genome Institute"/>
            <consortium name="Mycorrhizal Genomics Consortium"/>
            <person name="Kohler A."/>
            <person name="Kuo A."/>
            <person name="Nagy L.G."/>
            <person name="Floudas D."/>
            <person name="Copeland A."/>
            <person name="Barry K.W."/>
            <person name="Cichocki N."/>
            <person name="Veneault-Fourrey C."/>
            <person name="LaButti K."/>
            <person name="Lindquist E.A."/>
            <person name="Lipzen A."/>
            <person name="Lundell T."/>
            <person name="Morin E."/>
            <person name="Murat C."/>
            <person name="Riley R."/>
            <person name="Ohm R."/>
            <person name="Sun H."/>
            <person name="Tunlid A."/>
            <person name="Henrissat B."/>
            <person name="Grigoriev I.V."/>
            <person name="Hibbett D.S."/>
            <person name="Martin F."/>
        </authorList>
    </citation>
    <scope>NUCLEOTIDE SEQUENCE [LARGE SCALE GENOMIC DNA]</scope>
    <source>
        <strain evidence="2">Ve08.2h10</strain>
    </source>
</reference>